<name>A0ABR3JUS7_9AGAR</name>
<reference evidence="2" key="1">
    <citation type="submission" date="2024-06" db="EMBL/GenBank/DDBJ databases">
        <title>Multi-omics analyses provide insights into the biosynthesis of the anticancer antibiotic pleurotin in Hohenbuehelia grisea.</title>
        <authorList>
            <person name="Weaver J.A."/>
            <person name="Alberti F."/>
        </authorList>
    </citation>
    <scope>NUCLEOTIDE SEQUENCE [LARGE SCALE GENOMIC DNA]</scope>
    <source>
        <strain evidence="2">T-177</strain>
    </source>
</reference>
<organism evidence="1 2">
    <name type="scientific">Hohenbuehelia grisea</name>
    <dbReference type="NCBI Taxonomy" id="104357"/>
    <lineage>
        <taxon>Eukaryota</taxon>
        <taxon>Fungi</taxon>
        <taxon>Dikarya</taxon>
        <taxon>Basidiomycota</taxon>
        <taxon>Agaricomycotina</taxon>
        <taxon>Agaricomycetes</taxon>
        <taxon>Agaricomycetidae</taxon>
        <taxon>Agaricales</taxon>
        <taxon>Pleurotineae</taxon>
        <taxon>Pleurotaceae</taxon>
        <taxon>Hohenbuehelia</taxon>
    </lineage>
</organism>
<protein>
    <submittedName>
        <fullName evidence="1">Uncharacterized protein</fullName>
    </submittedName>
</protein>
<proteinExistence type="predicted"/>
<comment type="caution">
    <text evidence="1">The sequence shown here is derived from an EMBL/GenBank/DDBJ whole genome shotgun (WGS) entry which is preliminary data.</text>
</comment>
<evidence type="ECO:0000313" key="2">
    <source>
        <dbReference type="Proteomes" id="UP001556367"/>
    </source>
</evidence>
<sequence length="159" mass="17619">MSLHDSMRCKACNYRYSPVHGSSCDLEVSNAEDRNTSPNLRHISIRGFARAQPSDLPNVFPLPSVHERHCCSPLGIAFHNFFVTGTTIQLCCSTPVTDPHKLACAGHKFLNLALALRNKCMLSAQHATPDLPMFHMLPRSRRSWSLNQGQSLGTFVATT</sequence>
<dbReference type="EMBL" id="JASNQZ010000003">
    <property type="protein sequence ID" value="KAL0959003.1"/>
    <property type="molecule type" value="Genomic_DNA"/>
</dbReference>
<accession>A0ABR3JUS7</accession>
<dbReference type="Proteomes" id="UP001556367">
    <property type="component" value="Unassembled WGS sequence"/>
</dbReference>
<keyword evidence="2" id="KW-1185">Reference proteome</keyword>
<evidence type="ECO:0000313" key="1">
    <source>
        <dbReference type="EMBL" id="KAL0959003.1"/>
    </source>
</evidence>
<gene>
    <name evidence="1" type="ORF">HGRIS_014316</name>
</gene>